<evidence type="ECO:0000313" key="4">
    <source>
        <dbReference type="EMBL" id="AKA20793.1"/>
    </source>
</evidence>
<sequence>MTTVATPPPGPITGNTRLYAVLGDPVTQVQSPGLLNPVFAELGIDAVLVPVHARGADLESVVRGLQRVGNLDGLFATVPHKAAVAGLADRRSRTVEITGSANALRREADGTWLAENFDGSGFVAGLTGAGHDPRGRRVSMAGAGGAGSAIAAALLTAGAANLSVFDPDASRLAELVDRLARHWPGRVSAVPELPLYESDIAVNATPLGLRAGDPLPFQPGDLPPGGVVADIIMKPKETPLLMEAAARGHRVHHGMHMLAGQVDSYRAFFGLGVPRTAG</sequence>
<name>A0A0D5XQZ7_9ACTN</name>
<evidence type="ECO:0000256" key="2">
    <source>
        <dbReference type="ARBA" id="ARBA00023141"/>
    </source>
</evidence>
<dbReference type="PANTHER" id="PTHR21089">
    <property type="entry name" value="SHIKIMATE DEHYDROGENASE"/>
    <property type="match status" value="1"/>
</dbReference>
<dbReference type="Gene3D" id="3.40.50.10860">
    <property type="entry name" value="Leucine Dehydrogenase, chain A, domain 1"/>
    <property type="match status" value="1"/>
</dbReference>
<accession>A0A0D5XQZ7</accession>
<dbReference type="EMBL" id="KP284551">
    <property type="protein sequence ID" value="AKA20793.1"/>
    <property type="molecule type" value="Genomic_DNA"/>
</dbReference>
<dbReference type="GO" id="GO:0009423">
    <property type="term" value="P:chorismate biosynthetic process"/>
    <property type="evidence" value="ECO:0007669"/>
    <property type="project" value="TreeGrafter"/>
</dbReference>
<dbReference type="InterPro" id="IPR036291">
    <property type="entry name" value="NAD(P)-bd_dom_sf"/>
</dbReference>
<dbReference type="SUPFAM" id="SSF51735">
    <property type="entry name" value="NAD(P)-binding Rossmann-fold domains"/>
    <property type="match status" value="1"/>
</dbReference>
<evidence type="ECO:0000259" key="3">
    <source>
        <dbReference type="Pfam" id="PF08501"/>
    </source>
</evidence>
<dbReference type="Gene3D" id="3.40.50.720">
    <property type="entry name" value="NAD(P)-binding Rossmann-like Domain"/>
    <property type="match status" value="1"/>
</dbReference>
<dbReference type="PANTHER" id="PTHR21089:SF1">
    <property type="entry name" value="BIFUNCTIONAL 3-DEHYDROQUINATE DEHYDRATASE_SHIKIMATE DEHYDROGENASE, CHLOROPLASTIC"/>
    <property type="match status" value="1"/>
</dbReference>
<protein>
    <submittedName>
        <fullName evidence="4">AstA5</fullName>
    </submittedName>
</protein>
<dbReference type="SUPFAM" id="SSF53223">
    <property type="entry name" value="Aminoacid dehydrogenase-like, N-terminal domain"/>
    <property type="match status" value="1"/>
</dbReference>
<keyword evidence="2" id="KW-0057">Aromatic amino acid biosynthesis</keyword>
<proteinExistence type="predicted"/>
<keyword evidence="2" id="KW-0028">Amino-acid biosynthesis</keyword>
<feature type="domain" description="Shikimate dehydrogenase substrate binding N-terminal" evidence="3">
    <location>
        <begin position="21"/>
        <end position="103"/>
    </location>
</feature>
<comment type="pathway">
    <text evidence="1">Metabolic intermediate biosynthesis; chorismate biosynthesis; chorismate from D-erythrose 4-phosphate and phosphoenolpyruvate: step 4/7.</text>
</comment>
<dbReference type="AlphaFoldDB" id="A0A0D5XQZ7"/>
<dbReference type="InterPro" id="IPR013708">
    <property type="entry name" value="Shikimate_DH-bd_N"/>
</dbReference>
<dbReference type="InterPro" id="IPR046346">
    <property type="entry name" value="Aminoacid_DH-like_N_sf"/>
</dbReference>
<dbReference type="GO" id="GO:0019632">
    <property type="term" value="P:shikimate metabolic process"/>
    <property type="evidence" value="ECO:0007669"/>
    <property type="project" value="TreeGrafter"/>
</dbReference>
<organism evidence="4">
    <name type="scientific">Streptomyces sp. XZQH13</name>
    <dbReference type="NCBI Taxonomy" id="1245512"/>
    <lineage>
        <taxon>Bacteria</taxon>
        <taxon>Bacillati</taxon>
        <taxon>Actinomycetota</taxon>
        <taxon>Actinomycetes</taxon>
        <taxon>Kitasatosporales</taxon>
        <taxon>Streptomycetaceae</taxon>
        <taxon>Streptomyces</taxon>
    </lineage>
</organism>
<dbReference type="GO" id="GO:0009073">
    <property type="term" value="P:aromatic amino acid family biosynthetic process"/>
    <property type="evidence" value="ECO:0007669"/>
    <property type="project" value="UniProtKB-KW"/>
</dbReference>
<evidence type="ECO:0000256" key="1">
    <source>
        <dbReference type="ARBA" id="ARBA00004871"/>
    </source>
</evidence>
<dbReference type="GO" id="GO:0004764">
    <property type="term" value="F:shikimate 3-dehydrogenase (NADP+) activity"/>
    <property type="evidence" value="ECO:0007669"/>
    <property type="project" value="InterPro"/>
</dbReference>
<dbReference type="Pfam" id="PF08501">
    <property type="entry name" value="Shikimate_dh_N"/>
    <property type="match status" value="1"/>
</dbReference>
<dbReference type="InterPro" id="IPR022893">
    <property type="entry name" value="Shikimate_DH_fam"/>
</dbReference>
<reference evidence="4" key="1">
    <citation type="submission" date="2014-12" db="EMBL/GenBank/DDBJ databases">
        <title>Identification of AstG1, a LAL family regulator that positively controls ansatrienins production in Streptomyces sp. Xzqh13.</title>
        <authorList>
            <person name="Xie C."/>
            <person name="Wang H."/>
        </authorList>
    </citation>
    <scope>NUCLEOTIDE SEQUENCE</scope>
    <source>
        <strain evidence="4">XZQH13</strain>
    </source>
</reference>